<protein>
    <recommendedName>
        <fullName evidence="4">Apple domain-containing protein</fullName>
    </recommendedName>
</protein>
<dbReference type="InterPro" id="IPR008979">
    <property type="entry name" value="Galactose-bd-like_sf"/>
</dbReference>
<gene>
    <name evidence="2" type="ORF">BU16DRAFT_623566</name>
</gene>
<dbReference type="OrthoDB" id="5244943at2759"/>
<feature type="signal peptide" evidence="1">
    <location>
        <begin position="1"/>
        <end position="20"/>
    </location>
</feature>
<name>A0A6A6QAQ7_9PEZI</name>
<dbReference type="SUPFAM" id="SSF49785">
    <property type="entry name" value="Galactose-binding domain-like"/>
    <property type="match status" value="1"/>
</dbReference>
<proteinExistence type="predicted"/>
<sequence>MLSKFTFATAIFLSFSSAFALGPLSRRDSSSCHGYADGSTYMTEGKKFLISTDVVKSTNNLGGPIWDLSFTECVAACAADPACVNLAYTGGQVCYLKKSMGVPFAEEGTCDAVLVPESTSSSTDLPACSPTTATSTLTVSSVTTTTAACPTTTDPIVNGSFESGMAPWMPLPGGTDGYVERAYLGSSYKGSDKAWVIRGRIDNTNPNLDQTFVQSLILCPGTMYRLSFTARRNLYSGQSSVKAFLGAGPNAAVQVAAVPVTGWTSDMMVTFTGSDFAVPAGAQYSTGIVRFTISFAQDVGNQKDTWIDNVKLTPVAGA</sequence>
<organism evidence="2 3">
    <name type="scientific">Lophium mytilinum</name>
    <dbReference type="NCBI Taxonomy" id="390894"/>
    <lineage>
        <taxon>Eukaryota</taxon>
        <taxon>Fungi</taxon>
        <taxon>Dikarya</taxon>
        <taxon>Ascomycota</taxon>
        <taxon>Pezizomycotina</taxon>
        <taxon>Dothideomycetes</taxon>
        <taxon>Pleosporomycetidae</taxon>
        <taxon>Mytilinidiales</taxon>
        <taxon>Mytilinidiaceae</taxon>
        <taxon>Lophium</taxon>
    </lineage>
</organism>
<evidence type="ECO:0000313" key="2">
    <source>
        <dbReference type="EMBL" id="KAF2488537.1"/>
    </source>
</evidence>
<dbReference type="Gene3D" id="2.60.120.260">
    <property type="entry name" value="Galactose-binding domain-like"/>
    <property type="match status" value="1"/>
</dbReference>
<keyword evidence="1" id="KW-0732">Signal</keyword>
<dbReference type="AlphaFoldDB" id="A0A6A6QAQ7"/>
<feature type="chain" id="PRO_5025470101" description="Apple domain-containing protein" evidence="1">
    <location>
        <begin position="21"/>
        <end position="318"/>
    </location>
</feature>
<accession>A0A6A6QAQ7</accession>
<dbReference type="Proteomes" id="UP000799750">
    <property type="component" value="Unassembled WGS sequence"/>
</dbReference>
<evidence type="ECO:0008006" key="4">
    <source>
        <dbReference type="Google" id="ProtNLM"/>
    </source>
</evidence>
<dbReference type="EMBL" id="MU004203">
    <property type="protein sequence ID" value="KAF2488537.1"/>
    <property type="molecule type" value="Genomic_DNA"/>
</dbReference>
<reference evidence="2" key="1">
    <citation type="journal article" date="2020" name="Stud. Mycol.">
        <title>101 Dothideomycetes genomes: a test case for predicting lifestyles and emergence of pathogens.</title>
        <authorList>
            <person name="Haridas S."/>
            <person name="Albert R."/>
            <person name="Binder M."/>
            <person name="Bloem J."/>
            <person name="Labutti K."/>
            <person name="Salamov A."/>
            <person name="Andreopoulos B."/>
            <person name="Baker S."/>
            <person name="Barry K."/>
            <person name="Bills G."/>
            <person name="Bluhm B."/>
            <person name="Cannon C."/>
            <person name="Castanera R."/>
            <person name="Culley D."/>
            <person name="Daum C."/>
            <person name="Ezra D."/>
            <person name="Gonzalez J."/>
            <person name="Henrissat B."/>
            <person name="Kuo A."/>
            <person name="Liang C."/>
            <person name="Lipzen A."/>
            <person name="Lutzoni F."/>
            <person name="Magnuson J."/>
            <person name="Mondo S."/>
            <person name="Nolan M."/>
            <person name="Ohm R."/>
            <person name="Pangilinan J."/>
            <person name="Park H.-J."/>
            <person name="Ramirez L."/>
            <person name="Alfaro M."/>
            <person name="Sun H."/>
            <person name="Tritt A."/>
            <person name="Yoshinaga Y."/>
            <person name="Zwiers L.-H."/>
            <person name="Turgeon B."/>
            <person name="Goodwin S."/>
            <person name="Spatafora J."/>
            <person name="Crous P."/>
            <person name="Grigoriev I."/>
        </authorList>
    </citation>
    <scope>NUCLEOTIDE SEQUENCE</scope>
    <source>
        <strain evidence="2">CBS 269.34</strain>
    </source>
</reference>
<keyword evidence="3" id="KW-1185">Reference proteome</keyword>
<evidence type="ECO:0000256" key="1">
    <source>
        <dbReference type="SAM" id="SignalP"/>
    </source>
</evidence>
<evidence type="ECO:0000313" key="3">
    <source>
        <dbReference type="Proteomes" id="UP000799750"/>
    </source>
</evidence>